<dbReference type="AlphaFoldDB" id="A0A198UKR1"/>
<feature type="transmembrane region" description="Helical" evidence="5">
    <location>
        <begin position="121"/>
        <end position="139"/>
    </location>
</feature>
<dbReference type="Pfam" id="PF01124">
    <property type="entry name" value="MAPEG"/>
    <property type="match status" value="1"/>
</dbReference>
<evidence type="ECO:0000256" key="1">
    <source>
        <dbReference type="ARBA" id="ARBA00004370"/>
    </source>
</evidence>
<dbReference type="PATRIC" id="fig|480.237.peg.463"/>
<dbReference type="PANTHER" id="PTHR35371">
    <property type="entry name" value="INNER MEMBRANE PROTEIN"/>
    <property type="match status" value="1"/>
</dbReference>
<dbReference type="OrthoDB" id="513661at2"/>
<dbReference type="PANTHER" id="PTHR35371:SF1">
    <property type="entry name" value="BLR7753 PROTEIN"/>
    <property type="match status" value="1"/>
</dbReference>
<evidence type="ECO:0000256" key="3">
    <source>
        <dbReference type="ARBA" id="ARBA00022989"/>
    </source>
</evidence>
<comment type="caution">
    <text evidence="6">The sequence shown here is derived from an EMBL/GenBank/DDBJ whole genome shotgun (WGS) entry which is preliminary data.</text>
</comment>
<accession>A0A198UKR1</accession>
<evidence type="ECO:0000256" key="2">
    <source>
        <dbReference type="ARBA" id="ARBA00022692"/>
    </source>
</evidence>
<sequence length="140" mass="15422">MMYSLFAKTGIKMTIILMVIACLLPFVCAALAKYLGGFNIKDNHTPREFLANTQGAAARLNHAQTNSFESLPIFLASVLIAIYAFVPASIINMLATGFIIFRICFIISYAANLAILRSVTWMLSLICCIMLFILAYQIGV</sequence>
<name>A0A198UKR1_MORCA</name>
<comment type="subcellular location">
    <subcellularLocation>
        <location evidence="1">Membrane</location>
    </subcellularLocation>
</comment>
<keyword evidence="3 5" id="KW-1133">Transmembrane helix</keyword>
<organism evidence="6 7">
    <name type="scientific">Moraxella catarrhalis</name>
    <name type="common">Branhamella catarrhalis</name>
    <dbReference type="NCBI Taxonomy" id="480"/>
    <lineage>
        <taxon>Bacteria</taxon>
        <taxon>Pseudomonadati</taxon>
        <taxon>Pseudomonadota</taxon>
        <taxon>Gammaproteobacteria</taxon>
        <taxon>Moraxellales</taxon>
        <taxon>Moraxellaceae</taxon>
        <taxon>Moraxella</taxon>
    </lineage>
</organism>
<evidence type="ECO:0000256" key="5">
    <source>
        <dbReference type="SAM" id="Phobius"/>
    </source>
</evidence>
<evidence type="ECO:0000256" key="4">
    <source>
        <dbReference type="ARBA" id="ARBA00023136"/>
    </source>
</evidence>
<keyword evidence="2 5" id="KW-0812">Transmembrane</keyword>
<evidence type="ECO:0000313" key="6">
    <source>
        <dbReference type="EMBL" id="OAU95827.1"/>
    </source>
</evidence>
<dbReference type="Proteomes" id="UP000078228">
    <property type="component" value="Unassembled WGS sequence"/>
</dbReference>
<gene>
    <name evidence="6" type="ORF">AO384_1185</name>
</gene>
<keyword evidence="7" id="KW-1185">Reference proteome</keyword>
<dbReference type="SUPFAM" id="SSF161084">
    <property type="entry name" value="MAPEG domain-like"/>
    <property type="match status" value="1"/>
</dbReference>
<dbReference type="Gene3D" id="1.20.120.550">
    <property type="entry name" value="Membrane associated eicosanoid/glutathione metabolism-like domain"/>
    <property type="match status" value="1"/>
</dbReference>
<dbReference type="RefSeq" id="WP_064610020.1">
    <property type="nucleotide sequence ID" value="NZ_LXHB01000020.1"/>
</dbReference>
<reference evidence="6 7" key="1">
    <citation type="journal article" date="2016" name="Genome Biol. Evol.">
        <title>Comparative Genomic Analyses of the Moraxella catarrhalis Serosensitive and Seroresistant Lineages Demonstrate Their Independent Evolution.</title>
        <authorList>
            <person name="Earl J.P."/>
            <person name="de Vries S.P."/>
            <person name="Ahmed A."/>
            <person name="Powell E."/>
            <person name="Schultz M.P."/>
            <person name="Hermans P.W."/>
            <person name="Hill D.J."/>
            <person name="Zhou Z."/>
            <person name="Constantinidou C.I."/>
            <person name="Hu F.Z."/>
            <person name="Bootsma H.J."/>
            <person name="Ehrlich G.D."/>
        </authorList>
    </citation>
    <scope>NUCLEOTIDE SEQUENCE [LARGE SCALE GENOMIC DNA]</scope>
    <source>
        <strain evidence="6 7">Z7542</strain>
    </source>
</reference>
<evidence type="ECO:0000313" key="7">
    <source>
        <dbReference type="Proteomes" id="UP000078228"/>
    </source>
</evidence>
<dbReference type="InterPro" id="IPR001129">
    <property type="entry name" value="Membr-assoc_MAPEG"/>
</dbReference>
<dbReference type="InterPro" id="IPR023352">
    <property type="entry name" value="MAPEG-like_dom_sf"/>
</dbReference>
<keyword evidence="4 5" id="KW-0472">Membrane</keyword>
<dbReference type="GO" id="GO:0016020">
    <property type="term" value="C:membrane"/>
    <property type="evidence" value="ECO:0007669"/>
    <property type="project" value="UniProtKB-SubCell"/>
</dbReference>
<dbReference type="EMBL" id="LXHC01000021">
    <property type="protein sequence ID" value="OAU95827.1"/>
    <property type="molecule type" value="Genomic_DNA"/>
</dbReference>
<proteinExistence type="predicted"/>
<protein>
    <submittedName>
        <fullName evidence="6">Putative membrane protein</fullName>
    </submittedName>
</protein>